<accession>A0A9W4AZJ9</accession>
<keyword evidence="2" id="KW-1185">Reference proteome</keyword>
<protein>
    <recommendedName>
        <fullName evidence="3">Trypsin</fullName>
    </recommendedName>
</protein>
<organism evidence="1 2">
    <name type="scientific">Mycobacterium gallinarum</name>
    <dbReference type="NCBI Taxonomy" id="39689"/>
    <lineage>
        <taxon>Bacteria</taxon>
        <taxon>Bacillati</taxon>
        <taxon>Actinomycetota</taxon>
        <taxon>Actinomycetes</taxon>
        <taxon>Mycobacteriales</taxon>
        <taxon>Mycobacteriaceae</taxon>
        <taxon>Mycobacterium</taxon>
    </lineage>
</organism>
<evidence type="ECO:0008006" key="3">
    <source>
        <dbReference type="Google" id="ProtNLM"/>
    </source>
</evidence>
<gene>
    <name evidence="1" type="ORF">MGALJ_09810</name>
</gene>
<sequence>MSLDFFPRFATGPVYFAPPGGTWEFSGTGAMYLRSYVILTAAHCVPDVADAMFSFRSPMESFARVVEQVIRHSAIDLAALVISKETAAHPNGVYSEIGHQLVDGGDFIAFGYPAEEDRRCGAGVGSPALGAGCS</sequence>
<dbReference type="InterPro" id="IPR009003">
    <property type="entry name" value="Peptidase_S1_PA"/>
</dbReference>
<dbReference type="RefSeq" id="WP_163726828.1">
    <property type="nucleotide sequence ID" value="NZ_AP022601.1"/>
</dbReference>
<dbReference type="Proteomes" id="UP000465785">
    <property type="component" value="Chromosome"/>
</dbReference>
<evidence type="ECO:0000313" key="2">
    <source>
        <dbReference type="Proteomes" id="UP000465785"/>
    </source>
</evidence>
<dbReference type="SUPFAM" id="SSF50494">
    <property type="entry name" value="Trypsin-like serine proteases"/>
    <property type="match status" value="1"/>
</dbReference>
<name>A0A9W4AZJ9_9MYCO</name>
<dbReference type="EMBL" id="AP022601">
    <property type="protein sequence ID" value="BBY91312.1"/>
    <property type="molecule type" value="Genomic_DNA"/>
</dbReference>
<dbReference type="AlphaFoldDB" id="A0A9W4AZJ9"/>
<reference evidence="1 2" key="1">
    <citation type="journal article" date="2019" name="Emerg. Microbes Infect.">
        <title>Comprehensive subspecies identification of 175 nontuberculous mycobacteria species based on 7547 genomic profiles.</title>
        <authorList>
            <person name="Matsumoto Y."/>
            <person name="Kinjo T."/>
            <person name="Motooka D."/>
            <person name="Nabeya D."/>
            <person name="Jung N."/>
            <person name="Uechi K."/>
            <person name="Horii T."/>
            <person name="Iida T."/>
            <person name="Fujita J."/>
            <person name="Nakamura S."/>
        </authorList>
    </citation>
    <scope>NUCLEOTIDE SEQUENCE [LARGE SCALE GENOMIC DNA]</scope>
    <source>
        <strain evidence="1 2">JCM 6399</strain>
    </source>
</reference>
<evidence type="ECO:0000313" key="1">
    <source>
        <dbReference type="EMBL" id="BBY91312.1"/>
    </source>
</evidence>
<proteinExistence type="predicted"/>
<dbReference type="KEGG" id="mgau:MGALJ_09810"/>